<evidence type="ECO:0000313" key="1">
    <source>
        <dbReference type="EMBL" id="MDN5202312.1"/>
    </source>
</evidence>
<proteinExistence type="predicted"/>
<reference evidence="1" key="1">
    <citation type="submission" date="2023-06" db="EMBL/GenBank/DDBJ databases">
        <title>Genomic of Parafulvivirga corallium.</title>
        <authorList>
            <person name="Wang G."/>
        </authorList>
    </citation>
    <scope>NUCLEOTIDE SEQUENCE</scope>
    <source>
        <strain evidence="1">BMA10</strain>
    </source>
</reference>
<dbReference type="EMBL" id="JAUJEA010000004">
    <property type="protein sequence ID" value="MDN5202312.1"/>
    <property type="molecule type" value="Genomic_DNA"/>
</dbReference>
<accession>A0ABT8KNL7</accession>
<dbReference type="Proteomes" id="UP001172082">
    <property type="component" value="Unassembled WGS sequence"/>
</dbReference>
<gene>
    <name evidence="1" type="ORF">QQ008_13080</name>
</gene>
<keyword evidence="2" id="KW-1185">Reference proteome</keyword>
<protein>
    <submittedName>
        <fullName evidence="1">Uncharacterized protein</fullName>
    </submittedName>
</protein>
<sequence length="45" mass="5177">MDFRTYKKLIDPDVAKSIIDILKKNNIAYLISEERSNLDSLYGGD</sequence>
<dbReference type="RefSeq" id="WP_346752337.1">
    <property type="nucleotide sequence ID" value="NZ_JAUJEA010000004.1"/>
</dbReference>
<organism evidence="1 2">
    <name type="scientific">Splendidivirga corallicola</name>
    <dbReference type="NCBI Taxonomy" id="3051826"/>
    <lineage>
        <taxon>Bacteria</taxon>
        <taxon>Pseudomonadati</taxon>
        <taxon>Bacteroidota</taxon>
        <taxon>Cytophagia</taxon>
        <taxon>Cytophagales</taxon>
        <taxon>Splendidivirgaceae</taxon>
        <taxon>Splendidivirga</taxon>
    </lineage>
</organism>
<evidence type="ECO:0000313" key="2">
    <source>
        <dbReference type="Proteomes" id="UP001172082"/>
    </source>
</evidence>
<comment type="caution">
    <text evidence="1">The sequence shown here is derived from an EMBL/GenBank/DDBJ whole genome shotgun (WGS) entry which is preliminary data.</text>
</comment>
<name>A0ABT8KNL7_9BACT</name>